<accession>A0A1I1V002</accession>
<protein>
    <recommendedName>
        <fullName evidence="3">Zinc-or iron-chelating domain-containing protein</fullName>
    </recommendedName>
</protein>
<reference evidence="2" key="1">
    <citation type="submission" date="2016-10" db="EMBL/GenBank/DDBJ databases">
        <authorList>
            <person name="Varghese N."/>
            <person name="Submissions S."/>
        </authorList>
    </citation>
    <scope>NUCLEOTIDE SEQUENCE [LARGE SCALE GENOMIC DNA]</scope>
    <source>
        <strain evidence="2">DSM 7481</strain>
    </source>
</reference>
<dbReference type="PANTHER" id="PTHR35866">
    <property type="entry name" value="PUTATIVE-RELATED"/>
    <property type="match status" value="1"/>
</dbReference>
<dbReference type="InterPro" id="IPR005358">
    <property type="entry name" value="Puta_zinc/iron-chelating_dom"/>
</dbReference>
<name>A0A1I1V002_9BURK</name>
<dbReference type="PANTHER" id="PTHR35866:SF1">
    <property type="entry name" value="YKGJ FAMILY CYSTEINE CLUSTER PROTEIN"/>
    <property type="match status" value="1"/>
</dbReference>
<evidence type="ECO:0000313" key="1">
    <source>
        <dbReference type="EMBL" id="SFD75318.1"/>
    </source>
</evidence>
<dbReference type="STRING" id="32040.SAMN04489710_105361"/>
<keyword evidence="2" id="KW-1185">Reference proteome</keyword>
<dbReference type="OrthoDB" id="71604at2"/>
<gene>
    <name evidence="1" type="ORF">SAMN04489710_105361</name>
</gene>
<evidence type="ECO:0000313" key="2">
    <source>
        <dbReference type="Proteomes" id="UP000199517"/>
    </source>
</evidence>
<proteinExistence type="predicted"/>
<evidence type="ECO:0008006" key="3">
    <source>
        <dbReference type="Google" id="ProtNLM"/>
    </source>
</evidence>
<dbReference type="AlphaFoldDB" id="A0A1I1V002"/>
<dbReference type="RefSeq" id="WP_092951807.1">
    <property type="nucleotide sequence ID" value="NZ_FOMQ01000005.1"/>
</dbReference>
<dbReference type="Pfam" id="PF03692">
    <property type="entry name" value="CxxCxxCC"/>
    <property type="match status" value="1"/>
</dbReference>
<dbReference type="EMBL" id="FOMQ01000005">
    <property type="protein sequence ID" value="SFD75318.1"/>
    <property type="molecule type" value="Genomic_DNA"/>
</dbReference>
<organism evidence="1 2">
    <name type="scientific">Paracidovorax konjaci</name>
    <dbReference type="NCBI Taxonomy" id="32040"/>
    <lineage>
        <taxon>Bacteria</taxon>
        <taxon>Pseudomonadati</taxon>
        <taxon>Pseudomonadota</taxon>
        <taxon>Betaproteobacteria</taxon>
        <taxon>Burkholderiales</taxon>
        <taxon>Comamonadaceae</taxon>
        <taxon>Paracidovorax</taxon>
    </lineage>
</organism>
<dbReference type="Proteomes" id="UP000199517">
    <property type="component" value="Unassembled WGS sequence"/>
</dbReference>
<sequence>MRSPISIVDIDNPATWTRYRAGLCETCAANCCTMPLEVQISDLVRLGLVDAFEAEHEEPRHIAKRLQKARLIDHFNHKNVLFTMARRASGDCHFLDAATRRCTVYDVRPETCRLHPQKKSPKPGWCAYGAVAQGQGASRSVRR</sequence>